<feature type="region of interest" description="Disordered" evidence="1">
    <location>
        <begin position="42"/>
        <end position="62"/>
    </location>
</feature>
<dbReference type="EMBL" id="BQFW01000014">
    <property type="protein sequence ID" value="GJJ78133.1"/>
    <property type="molecule type" value="Genomic_DNA"/>
</dbReference>
<keyword evidence="4" id="KW-1185">Reference proteome</keyword>
<feature type="transmembrane region" description="Helical" evidence="2">
    <location>
        <begin position="117"/>
        <end position="135"/>
    </location>
</feature>
<feature type="transmembrane region" description="Helical" evidence="2">
    <location>
        <begin position="179"/>
        <end position="203"/>
    </location>
</feature>
<keyword evidence="2" id="KW-1133">Transmembrane helix</keyword>
<keyword evidence="2 3" id="KW-0812">Transmembrane</keyword>
<feature type="transmembrane region" description="Helical" evidence="2">
    <location>
        <begin position="142"/>
        <end position="159"/>
    </location>
</feature>
<dbReference type="InterPro" id="IPR026721">
    <property type="entry name" value="TMEM18"/>
</dbReference>
<reference evidence="3" key="2">
    <citation type="journal article" date="2022" name="Microbiol. Resour. Announc.">
        <title>Whole-Genome Sequence of Entomortierella parvispora E1425, a Mucoromycotan Fungus Associated with Burkholderiaceae-Related Endosymbiotic Bacteria.</title>
        <authorList>
            <person name="Herlambang A."/>
            <person name="Guo Y."/>
            <person name="Takashima Y."/>
            <person name="Narisawa K."/>
            <person name="Ohta H."/>
            <person name="Nishizawa T."/>
        </authorList>
    </citation>
    <scope>NUCLEOTIDE SEQUENCE</scope>
    <source>
        <strain evidence="3">E1425</strain>
    </source>
</reference>
<accession>A0A9P3HKE8</accession>
<evidence type="ECO:0000256" key="1">
    <source>
        <dbReference type="SAM" id="MobiDB-lite"/>
    </source>
</evidence>
<organism evidence="3 4">
    <name type="scientific">Entomortierella parvispora</name>
    <dbReference type="NCBI Taxonomy" id="205924"/>
    <lineage>
        <taxon>Eukaryota</taxon>
        <taxon>Fungi</taxon>
        <taxon>Fungi incertae sedis</taxon>
        <taxon>Mucoromycota</taxon>
        <taxon>Mortierellomycotina</taxon>
        <taxon>Mortierellomycetes</taxon>
        <taxon>Mortierellales</taxon>
        <taxon>Mortierellaceae</taxon>
        <taxon>Entomortierella</taxon>
    </lineage>
</organism>
<gene>
    <name evidence="3" type="ORF">EMPS_10492</name>
</gene>
<proteinExistence type="predicted"/>
<comment type="caution">
    <text evidence="3">The sequence shown here is derived from an EMBL/GenBank/DDBJ whole genome shotgun (WGS) entry which is preliminary data.</text>
</comment>
<name>A0A9P3HKE8_9FUNG</name>
<evidence type="ECO:0000256" key="2">
    <source>
        <dbReference type="SAM" id="Phobius"/>
    </source>
</evidence>
<evidence type="ECO:0000313" key="4">
    <source>
        <dbReference type="Proteomes" id="UP000827284"/>
    </source>
</evidence>
<sequence length="227" mass="25783">MASSESTSSAQFWDDFWNTLYQFTHPFSSTFFDSLMDGSSTASDSSVPPVKQEQPPQHGQKKQFSDMASFEKFWRQLQHGHQGSAPTTAMEHIQFAWTDMKTAAFGFISSVEWEQTWIQIILALHLIIFITIILLRNNPNALGAMLFCTIVLAALSEPLNGIGHRHWQLFSDDNYFDSYGVFMGLVWALPHLINAMLAVVLLLRATIGLLIKVKRAQLQESRTRKQK</sequence>
<dbReference type="Pfam" id="PF14770">
    <property type="entry name" value="TMEM18"/>
    <property type="match status" value="1"/>
</dbReference>
<protein>
    <submittedName>
        <fullName evidence="3">Transmembrane protein 18</fullName>
    </submittedName>
</protein>
<reference evidence="3" key="1">
    <citation type="submission" date="2021-11" db="EMBL/GenBank/DDBJ databases">
        <authorList>
            <person name="Herlambang A."/>
            <person name="Guo Y."/>
            <person name="Takashima Y."/>
            <person name="Nishizawa T."/>
        </authorList>
    </citation>
    <scope>NUCLEOTIDE SEQUENCE</scope>
    <source>
        <strain evidence="3">E1425</strain>
    </source>
</reference>
<keyword evidence="2" id="KW-0472">Membrane</keyword>
<dbReference type="Proteomes" id="UP000827284">
    <property type="component" value="Unassembled WGS sequence"/>
</dbReference>
<dbReference type="OrthoDB" id="411535at2759"/>
<evidence type="ECO:0000313" key="3">
    <source>
        <dbReference type="EMBL" id="GJJ78133.1"/>
    </source>
</evidence>
<dbReference type="AlphaFoldDB" id="A0A9P3HKE8"/>